<dbReference type="InterPro" id="IPR002306">
    <property type="entry name" value="Trp-tRNA-ligase"/>
</dbReference>
<dbReference type="InterPro" id="IPR050203">
    <property type="entry name" value="Trp-tRNA_synthetase"/>
</dbReference>
<comment type="catalytic activity">
    <reaction evidence="8">
        <text>tRNA(Trp) + L-tryptophan + ATP = L-tryptophyl-tRNA(Trp) + AMP + diphosphate + H(+)</text>
        <dbReference type="Rhea" id="RHEA:24080"/>
        <dbReference type="Rhea" id="RHEA-COMP:9671"/>
        <dbReference type="Rhea" id="RHEA-COMP:9705"/>
        <dbReference type="ChEBI" id="CHEBI:15378"/>
        <dbReference type="ChEBI" id="CHEBI:30616"/>
        <dbReference type="ChEBI" id="CHEBI:33019"/>
        <dbReference type="ChEBI" id="CHEBI:57912"/>
        <dbReference type="ChEBI" id="CHEBI:78442"/>
        <dbReference type="ChEBI" id="CHEBI:78535"/>
        <dbReference type="ChEBI" id="CHEBI:456215"/>
        <dbReference type="EC" id="6.1.1.2"/>
    </reaction>
</comment>
<keyword evidence="12" id="KW-1185">Reference proteome</keyword>
<dbReference type="PRINTS" id="PR01039">
    <property type="entry name" value="TRNASYNTHTRP"/>
</dbReference>
<dbReference type="Gene3D" id="3.40.50.620">
    <property type="entry name" value="HUPs"/>
    <property type="match status" value="1"/>
</dbReference>
<dbReference type="Proteomes" id="UP000711995">
    <property type="component" value="Unassembled WGS sequence"/>
</dbReference>
<dbReference type="FunFam" id="1.10.240.10:FF:000005">
    <property type="entry name" value="Tryptophan--tRNA ligase"/>
    <property type="match status" value="1"/>
</dbReference>
<dbReference type="EMBL" id="JAATLJ010000001">
    <property type="protein sequence ID" value="NIZ40869.1"/>
    <property type="molecule type" value="Genomic_DNA"/>
</dbReference>
<evidence type="ECO:0000256" key="7">
    <source>
        <dbReference type="ARBA" id="ARBA00023146"/>
    </source>
</evidence>
<dbReference type="SUPFAM" id="SSF52374">
    <property type="entry name" value="Nucleotidylyl transferase"/>
    <property type="match status" value="1"/>
</dbReference>
<dbReference type="InterPro" id="IPR002305">
    <property type="entry name" value="aa-tRNA-synth_Ic"/>
</dbReference>
<evidence type="ECO:0000256" key="8">
    <source>
        <dbReference type="ARBA" id="ARBA00049929"/>
    </source>
</evidence>
<dbReference type="GO" id="GO:0004830">
    <property type="term" value="F:tryptophan-tRNA ligase activity"/>
    <property type="evidence" value="ECO:0007669"/>
    <property type="project" value="UniProtKB-UniRule"/>
</dbReference>
<dbReference type="GO" id="GO:0005524">
    <property type="term" value="F:ATP binding"/>
    <property type="evidence" value="ECO:0007669"/>
    <property type="project" value="UniProtKB-KW"/>
</dbReference>
<dbReference type="Gene3D" id="1.10.240.10">
    <property type="entry name" value="Tyrosyl-Transfer RNA Synthetase"/>
    <property type="match status" value="1"/>
</dbReference>
<dbReference type="RefSeq" id="WP_167700457.1">
    <property type="nucleotide sequence ID" value="NZ_CP118174.1"/>
</dbReference>
<evidence type="ECO:0000256" key="6">
    <source>
        <dbReference type="ARBA" id="ARBA00022917"/>
    </source>
</evidence>
<dbReference type="AlphaFoldDB" id="A0A968GD92"/>
<evidence type="ECO:0000256" key="4">
    <source>
        <dbReference type="ARBA" id="ARBA00022741"/>
    </source>
</evidence>
<protein>
    <recommendedName>
        <fullName evidence="2 9">Tryptophan--tRNA ligase</fullName>
        <ecNumber evidence="2 9">6.1.1.2</ecNumber>
    </recommendedName>
</protein>
<evidence type="ECO:0000256" key="3">
    <source>
        <dbReference type="ARBA" id="ARBA00022598"/>
    </source>
</evidence>
<dbReference type="GO" id="GO:0006436">
    <property type="term" value="P:tryptophanyl-tRNA aminoacylation"/>
    <property type="evidence" value="ECO:0007669"/>
    <property type="project" value="UniProtKB-UniRule"/>
</dbReference>
<dbReference type="PROSITE" id="PS00178">
    <property type="entry name" value="AA_TRNA_LIGASE_I"/>
    <property type="match status" value="1"/>
</dbReference>
<evidence type="ECO:0000256" key="9">
    <source>
        <dbReference type="NCBIfam" id="TIGR00233"/>
    </source>
</evidence>
<dbReference type="Pfam" id="PF00579">
    <property type="entry name" value="tRNA-synt_1b"/>
    <property type="match status" value="1"/>
</dbReference>
<gene>
    <name evidence="11" type="primary">trpS</name>
    <name evidence="11" type="ORF">HCT14_05050</name>
</gene>
<evidence type="ECO:0000313" key="12">
    <source>
        <dbReference type="Proteomes" id="UP000711995"/>
    </source>
</evidence>
<dbReference type="EC" id="6.1.1.2" evidence="2 9"/>
<dbReference type="InterPro" id="IPR014729">
    <property type="entry name" value="Rossmann-like_a/b/a_fold"/>
</dbReference>
<evidence type="ECO:0000256" key="10">
    <source>
        <dbReference type="RuleBase" id="RU363036"/>
    </source>
</evidence>
<reference evidence="11 12" key="1">
    <citation type="submission" date="2020-03" db="EMBL/GenBank/DDBJ databases">
        <title>Spirochaetal bacteria isolated from arthropods constitute a novel genus Entomospira genus novum within the order Spirochaetales.</title>
        <authorList>
            <person name="Grana-Miraglia L."/>
            <person name="Sikutova S."/>
            <person name="Fingerle V."/>
            <person name="Sing A."/>
            <person name="Castillo-Ramirez S."/>
            <person name="Margos G."/>
            <person name="Rudolf I."/>
        </authorList>
    </citation>
    <scope>NUCLEOTIDE SEQUENCE [LARGE SCALE GENOMIC DNA]</scope>
    <source>
        <strain evidence="11 12">BR193</strain>
    </source>
</reference>
<keyword evidence="7 10" id="KW-0030">Aminoacyl-tRNA synthetase</keyword>
<name>A0A968GD92_9SPIO</name>
<comment type="similarity">
    <text evidence="1 10">Belongs to the class-I aminoacyl-tRNA synthetase family.</text>
</comment>
<keyword evidence="6 10" id="KW-0648">Protein biosynthesis</keyword>
<organism evidence="11 12">
    <name type="scientific">Entomospira entomophila</name>
    <dbReference type="NCBI Taxonomy" id="2719988"/>
    <lineage>
        <taxon>Bacteria</taxon>
        <taxon>Pseudomonadati</taxon>
        <taxon>Spirochaetota</taxon>
        <taxon>Spirochaetia</taxon>
        <taxon>Spirochaetales</taxon>
        <taxon>Spirochaetaceae</taxon>
        <taxon>Entomospira</taxon>
    </lineage>
</organism>
<dbReference type="InterPro" id="IPR001412">
    <property type="entry name" value="aa-tRNA-synth_I_CS"/>
</dbReference>
<evidence type="ECO:0000256" key="2">
    <source>
        <dbReference type="ARBA" id="ARBA00013161"/>
    </source>
</evidence>
<evidence type="ECO:0000256" key="5">
    <source>
        <dbReference type="ARBA" id="ARBA00022840"/>
    </source>
</evidence>
<accession>A0A968GD92</accession>
<keyword evidence="5 10" id="KW-0067">ATP-binding</keyword>
<dbReference type="NCBIfam" id="TIGR00233">
    <property type="entry name" value="trpS"/>
    <property type="match status" value="1"/>
</dbReference>
<keyword evidence="3 10" id="KW-0436">Ligase</keyword>
<keyword evidence="4 10" id="KW-0547">Nucleotide-binding</keyword>
<dbReference type="GO" id="GO:0005829">
    <property type="term" value="C:cytosol"/>
    <property type="evidence" value="ECO:0007669"/>
    <property type="project" value="TreeGrafter"/>
</dbReference>
<sequence length="332" mass="37466">MHKKRTLTGIKPTGQVHLGNYLGAIRPALSLAEEHEAYYFIADYHALNSVSDGSELRENTYSVAATWLASGLNPEKTLFYRQSDIPEIFELTTMLMAFTAKGLLNRAHAYKSAVEQNITDNRDPDFHINMGLYTYPVLMAADILIAQADLVPVGYDQKQHIEMARDIAEAVNNNYGKTLLKLPSPYFSRDMQMVVGLDGRKMSKSYNNVIPLFASEGELKKLVSRIVTNSQAIDEVKDPSVCNVFTLYKCFATQEECLALANRYTTPGMGWGDAKKSLLTCLEREIGPIREKYQYWMSHQDEMNDILQAGAKRVRAMAREQIDQLRSEMGLN</sequence>
<evidence type="ECO:0000256" key="1">
    <source>
        <dbReference type="ARBA" id="ARBA00005594"/>
    </source>
</evidence>
<dbReference type="CDD" id="cd00806">
    <property type="entry name" value="TrpRS_core"/>
    <property type="match status" value="1"/>
</dbReference>
<comment type="caution">
    <text evidence="11">The sequence shown here is derived from an EMBL/GenBank/DDBJ whole genome shotgun (WGS) entry which is preliminary data.</text>
</comment>
<dbReference type="PANTHER" id="PTHR43766">
    <property type="entry name" value="TRYPTOPHAN--TRNA LIGASE, MITOCHONDRIAL"/>
    <property type="match status" value="1"/>
</dbReference>
<evidence type="ECO:0000313" key="11">
    <source>
        <dbReference type="EMBL" id="NIZ40869.1"/>
    </source>
</evidence>
<dbReference type="PANTHER" id="PTHR43766:SF1">
    <property type="entry name" value="TRYPTOPHAN--TRNA LIGASE, MITOCHONDRIAL"/>
    <property type="match status" value="1"/>
</dbReference>
<proteinExistence type="inferred from homology"/>